<gene>
    <name evidence="1" type="ORF">SAMN04489711_11585</name>
</gene>
<reference evidence="2" key="1">
    <citation type="submission" date="2016-10" db="EMBL/GenBank/DDBJ databases">
        <authorList>
            <person name="Varghese N."/>
            <person name="Submissions S."/>
        </authorList>
    </citation>
    <scope>NUCLEOTIDE SEQUENCE [LARGE SCALE GENOMIC DNA]</scope>
    <source>
        <strain evidence="2">DSM 27981</strain>
    </source>
</reference>
<dbReference type="Proteomes" id="UP000199119">
    <property type="component" value="Unassembled WGS sequence"/>
</dbReference>
<dbReference type="AlphaFoldDB" id="A0A1I2GLV1"/>
<dbReference type="OrthoDB" id="5077820at2"/>
<sequence length="380" mass="41854">MPLNIQALTIDRDDRLQSYCVTAKCSYQDFLSITQGAERNLEIQRSVIRGNKAYATLRSDLKKGCVLPPIVLAISHQLNQPIETLFEQQSLAAVGDDLSNLQSANVYVIDGLQRTNAIRQTLQEMEDGERTEFLARPIRIEMWMNIPFGAIAYRMLLLNAGQRPMSVRHQVEVLSSKLIDDLGGIQELDVFRIGDQRRRTQPGQFSLAKLAQAFQAWLQGQPNLDLRNTVMEELLADSAVEVLGKTVPATRGLAHGDGFRRLVEWIVSADVALGAERVGFFGNETVLLGFAAAVGASERNDALAHRVWSSLDGLVFNMRQSGGAAMGVEIFDALRQGIDAGKVNVGVATREMVFSAFREFIRGAGEISMSECWKLGAASL</sequence>
<dbReference type="RefSeq" id="WP_139222886.1">
    <property type="nucleotide sequence ID" value="NZ_FONX01000015.1"/>
</dbReference>
<dbReference type="EMBL" id="FONX01000015">
    <property type="protein sequence ID" value="SFF17581.1"/>
    <property type="molecule type" value="Genomic_DNA"/>
</dbReference>
<evidence type="ECO:0008006" key="3">
    <source>
        <dbReference type="Google" id="ProtNLM"/>
    </source>
</evidence>
<keyword evidence="2" id="KW-1185">Reference proteome</keyword>
<accession>A0A1I2GLV1</accession>
<proteinExistence type="predicted"/>
<protein>
    <recommendedName>
        <fullName evidence="3">DGQHR domain-containing protein</fullName>
    </recommendedName>
</protein>
<name>A0A1I2GLV1_9BURK</name>
<evidence type="ECO:0000313" key="1">
    <source>
        <dbReference type="EMBL" id="SFF17581.1"/>
    </source>
</evidence>
<evidence type="ECO:0000313" key="2">
    <source>
        <dbReference type="Proteomes" id="UP000199119"/>
    </source>
</evidence>
<organism evidence="1 2">
    <name type="scientific">Paracidovorax wautersii</name>
    <dbReference type="NCBI Taxonomy" id="1177982"/>
    <lineage>
        <taxon>Bacteria</taxon>
        <taxon>Pseudomonadati</taxon>
        <taxon>Pseudomonadota</taxon>
        <taxon>Betaproteobacteria</taxon>
        <taxon>Burkholderiales</taxon>
        <taxon>Comamonadaceae</taxon>
        <taxon>Paracidovorax</taxon>
    </lineage>
</organism>